<protein>
    <recommendedName>
        <fullName evidence="4 9">Inositol-pentakisphosphate 2-kinase</fullName>
        <ecNumber evidence="3 9">2.7.1.158</ecNumber>
    </recommendedName>
</protein>
<evidence type="ECO:0000256" key="4">
    <source>
        <dbReference type="ARBA" id="ARBA00014846"/>
    </source>
</evidence>
<dbReference type="Pfam" id="PF06090">
    <property type="entry name" value="Ins_P5_2-kin"/>
    <property type="match status" value="1"/>
</dbReference>
<evidence type="ECO:0000256" key="6">
    <source>
        <dbReference type="ARBA" id="ARBA00022741"/>
    </source>
</evidence>
<comment type="function">
    <text evidence="1">Has kinase activity and phosphorylates inositol-1,3,4,5,6-pentakisphosphate (Ins(1,3,4,5,6)P5) to produce 1,2,3,4,5,6-hexakisphosphate (InsP6), also known as phytate.</text>
</comment>
<evidence type="ECO:0000256" key="8">
    <source>
        <dbReference type="ARBA" id="ARBA00022840"/>
    </source>
</evidence>
<evidence type="ECO:0000313" key="10">
    <source>
        <dbReference type="EMBL" id="MDI1490456.1"/>
    </source>
</evidence>
<name>A0AA43TT26_9LECA</name>
<keyword evidence="8 9" id="KW-0067">ATP-binding</keyword>
<keyword evidence="7 9" id="KW-0418">Kinase</keyword>
<evidence type="ECO:0000256" key="2">
    <source>
        <dbReference type="ARBA" id="ARBA00008305"/>
    </source>
</evidence>
<keyword evidence="5 9" id="KW-0808">Transferase</keyword>
<gene>
    <name evidence="10" type="primary">IPK1</name>
    <name evidence="10" type="ORF">OHK93_001659</name>
</gene>
<reference evidence="10" key="1">
    <citation type="journal article" date="2023" name="Genome Biol. Evol.">
        <title>First Whole Genome Sequence and Flow Cytometry Genome Size Data for the Lichen-Forming Fungus Ramalina farinacea (Ascomycota).</title>
        <authorList>
            <person name="Llewellyn T."/>
            <person name="Mian S."/>
            <person name="Hill R."/>
            <person name="Leitch I.J."/>
            <person name="Gaya E."/>
        </authorList>
    </citation>
    <scope>NUCLEOTIDE SEQUENCE</scope>
    <source>
        <strain evidence="10">LIQ254RAFAR</strain>
    </source>
</reference>
<organism evidence="10 11">
    <name type="scientific">Ramalina farinacea</name>
    <dbReference type="NCBI Taxonomy" id="258253"/>
    <lineage>
        <taxon>Eukaryota</taxon>
        <taxon>Fungi</taxon>
        <taxon>Dikarya</taxon>
        <taxon>Ascomycota</taxon>
        <taxon>Pezizomycotina</taxon>
        <taxon>Lecanoromycetes</taxon>
        <taxon>OSLEUM clade</taxon>
        <taxon>Lecanoromycetidae</taxon>
        <taxon>Lecanorales</taxon>
        <taxon>Lecanorineae</taxon>
        <taxon>Ramalinaceae</taxon>
        <taxon>Ramalina</taxon>
    </lineage>
</organism>
<evidence type="ECO:0000256" key="3">
    <source>
        <dbReference type="ARBA" id="ARBA00012023"/>
    </source>
</evidence>
<evidence type="ECO:0000313" key="11">
    <source>
        <dbReference type="Proteomes" id="UP001161017"/>
    </source>
</evidence>
<evidence type="ECO:0000256" key="5">
    <source>
        <dbReference type="ARBA" id="ARBA00022679"/>
    </source>
</evidence>
<evidence type="ECO:0000256" key="9">
    <source>
        <dbReference type="RuleBase" id="RU364126"/>
    </source>
</evidence>
<dbReference type="GO" id="GO:0032958">
    <property type="term" value="P:inositol phosphate biosynthetic process"/>
    <property type="evidence" value="ECO:0007669"/>
    <property type="project" value="TreeGrafter"/>
</dbReference>
<dbReference type="GO" id="GO:0005524">
    <property type="term" value="F:ATP binding"/>
    <property type="evidence" value="ECO:0007669"/>
    <property type="project" value="UniProtKB-KW"/>
</dbReference>
<keyword evidence="6 9" id="KW-0547">Nucleotide-binding</keyword>
<dbReference type="Proteomes" id="UP001161017">
    <property type="component" value="Unassembled WGS sequence"/>
</dbReference>
<dbReference type="InterPro" id="IPR009286">
    <property type="entry name" value="Ins_P5_2-kin"/>
</dbReference>
<comment type="catalytic activity">
    <reaction evidence="9">
        <text>1D-myo-inositol 1,3,4,5,6-pentakisphosphate + ATP = 1D-myo-inositol hexakisphosphate + ADP + H(+)</text>
        <dbReference type="Rhea" id="RHEA:20313"/>
        <dbReference type="ChEBI" id="CHEBI:15378"/>
        <dbReference type="ChEBI" id="CHEBI:30616"/>
        <dbReference type="ChEBI" id="CHEBI:57733"/>
        <dbReference type="ChEBI" id="CHEBI:58130"/>
        <dbReference type="ChEBI" id="CHEBI:456216"/>
        <dbReference type="EC" id="2.7.1.158"/>
    </reaction>
</comment>
<sequence>MLNFLDPHHSTPDPRIRGKLLRLRKQDPSATPVLESHKYFKSQIEPLFPPGMLIEQSLCTVFPALLKKYNKELRRDEKRQFLRDEGRAGTYLAEEEPHGLLVTSMIYDDQHACCDFKPKWLTPSPFTHDGAKRCRNCAMAAKRGDHDGFGAWCPLALNSDNEEILRKHLDGAFGNLRGAPFYVPEQVSYAIPFLKQSGMMRRLRELQEEYKVEELLGEGPPGEKLKLAMTLRDCTMFMKDGYPLLLPAFAERRSHRCDIPATEEKLFRPTPG</sequence>
<accession>A0AA43TT26</accession>
<proteinExistence type="inferred from homology"/>
<comment type="function">
    <text evidence="9">Phosphorylates Ins(1,3,4,5,6)P5 at position 2 to form Ins(1,2,3,4,5,6)P6 (InsP6 or phytate).</text>
</comment>
<dbReference type="PANTHER" id="PTHR14456">
    <property type="entry name" value="INOSITOL POLYPHOSPHATE KINASE 1"/>
    <property type="match status" value="1"/>
</dbReference>
<dbReference type="GO" id="GO:0035299">
    <property type="term" value="F:inositol-1,3,4,5,6-pentakisphosphate 2-kinase activity"/>
    <property type="evidence" value="ECO:0007669"/>
    <property type="project" value="UniProtKB-EC"/>
</dbReference>
<dbReference type="GO" id="GO:0005634">
    <property type="term" value="C:nucleus"/>
    <property type="evidence" value="ECO:0007669"/>
    <property type="project" value="TreeGrafter"/>
</dbReference>
<evidence type="ECO:0000256" key="7">
    <source>
        <dbReference type="ARBA" id="ARBA00022777"/>
    </source>
</evidence>
<evidence type="ECO:0000256" key="1">
    <source>
        <dbReference type="ARBA" id="ARBA00003979"/>
    </source>
</evidence>
<dbReference type="EMBL" id="JAPUFD010000012">
    <property type="protein sequence ID" value="MDI1490456.1"/>
    <property type="molecule type" value="Genomic_DNA"/>
</dbReference>
<dbReference type="EC" id="2.7.1.158" evidence="3 9"/>
<comment type="domain">
    <text evidence="9">The EXKPK motif is conserved in inositol-pentakisphosphate 2-kinases of both family 1 and 2.</text>
</comment>
<dbReference type="PANTHER" id="PTHR14456:SF2">
    <property type="entry name" value="INOSITOL-PENTAKISPHOSPHATE 2-KINASE"/>
    <property type="match status" value="1"/>
</dbReference>
<keyword evidence="11" id="KW-1185">Reference proteome</keyword>
<comment type="similarity">
    <text evidence="2">Belongs to the IPK1 type 1 family.</text>
</comment>
<dbReference type="AlphaFoldDB" id="A0AA43TT26"/>
<comment type="caution">
    <text evidence="10">The sequence shown here is derived from an EMBL/GenBank/DDBJ whole genome shotgun (WGS) entry which is preliminary data.</text>
</comment>